<reference evidence="2" key="1">
    <citation type="submission" date="2020-02" db="EMBL/GenBank/DDBJ databases">
        <authorList>
            <person name="Meier V. D."/>
        </authorList>
    </citation>
    <scope>NUCLEOTIDE SEQUENCE</scope>
    <source>
        <strain evidence="2">AVDCRST_MAG38</strain>
    </source>
</reference>
<gene>
    <name evidence="2" type="ORF">AVDCRST_MAG38-1934</name>
</gene>
<sequence length="56" mass="6042">CAGSCASRRGAARIRRSARGGPAPRRPARPRSTRRARPVARRAPRHAAASAASRRR</sequence>
<organism evidence="2">
    <name type="scientific">uncultured Solirubrobacteraceae bacterium</name>
    <dbReference type="NCBI Taxonomy" id="1162706"/>
    <lineage>
        <taxon>Bacteria</taxon>
        <taxon>Bacillati</taxon>
        <taxon>Actinomycetota</taxon>
        <taxon>Thermoleophilia</taxon>
        <taxon>Solirubrobacterales</taxon>
        <taxon>Solirubrobacteraceae</taxon>
        <taxon>environmental samples</taxon>
    </lineage>
</organism>
<feature type="region of interest" description="Disordered" evidence="1">
    <location>
        <begin position="1"/>
        <end position="56"/>
    </location>
</feature>
<evidence type="ECO:0000256" key="1">
    <source>
        <dbReference type="SAM" id="MobiDB-lite"/>
    </source>
</evidence>
<proteinExistence type="predicted"/>
<feature type="non-terminal residue" evidence="2">
    <location>
        <position position="1"/>
    </location>
</feature>
<protein>
    <submittedName>
        <fullName evidence="2">Uncharacterized protein</fullName>
    </submittedName>
</protein>
<feature type="non-terminal residue" evidence="2">
    <location>
        <position position="56"/>
    </location>
</feature>
<dbReference type="EMBL" id="CADCVJ010000161">
    <property type="protein sequence ID" value="CAA9479746.1"/>
    <property type="molecule type" value="Genomic_DNA"/>
</dbReference>
<accession>A0A6J4RSG3</accession>
<name>A0A6J4RSG3_9ACTN</name>
<feature type="compositionally biased region" description="Basic residues" evidence="1">
    <location>
        <begin position="26"/>
        <end position="45"/>
    </location>
</feature>
<evidence type="ECO:0000313" key="2">
    <source>
        <dbReference type="EMBL" id="CAA9479746.1"/>
    </source>
</evidence>
<dbReference type="AlphaFoldDB" id="A0A6J4RSG3"/>
<feature type="compositionally biased region" description="Low complexity" evidence="1">
    <location>
        <begin position="46"/>
        <end position="56"/>
    </location>
</feature>